<keyword evidence="2" id="KW-0067">ATP-binding</keyword>
<keyword evidence="4" id="KW-0238">DNA-binding</keyword>
<dbReference type="OrthoDB" id="9804019at2"/>
<dbReference type="AlphaFoldDB" id="A0A2M8H953"/>
<keyword evidence="5" id="KW-0804">Transcription</keyword>
<dbReference type="InterPro" id="IPR027417">
    <property type="entry name" value="P-loop_NTPase"/>
</dbReference>
<dbReference type="Pfam" id="PF00158">
    <property type="entry name" value="Sigma54_activat"/>
    <property type="match status" value="1"/>
</dbReference>
<keyword evidence="7" id="KW-0808">Transferase</keyword>
<gene>
    <name evidence="7" type="ORF">CUC44_11570</name>
</gene>
<dbReference type="GO" id="GO:0005524">
    <property type="term" value="F:ATP binding"/>
    <property type="evidence" value="ECO:0007669"/>
    <property type="project" value="UniProtKB-KW"/>
</dbReference>
<keyword evidence="8" id="KW-1185">Reference proteome</keyword>
<dbReference type="SMART" id="SM00091">
    <property type="entry name" value="PAS"/>
    <property type="match status" value="1"/>
</dbReference>
<dbReference type="CDD" id="cd00009">
    <property type="entry name" value="AAA"/>
    <property type="match status" value="1"/>
</dbReference>
<dbReference type="GO" id="GO:0006355">
    <property type="term" value="P:regulation of DNA-templated transcription"/>
    <property type="evidence" value="ECO:0007669"/>
    <property type="project" value="InterPro"/>
</dbReference>
<dbReference type="InterPro" id="IPR058031">
    <property type="entry name" value="AAA_lid_NorR"/>
</dbReference>
<dbReference type="SUPFAM" id="SSF55785">
    <property type="entry name" value="PYP-like sensor domain (PAS domain)"/>
    <property type="match status" value="1"/>
</dbReference>
<dbReference type="PANTHER" id="PTHR32071">
    <property type="entry name" value="TRANSCRIPTIONAL REGULATORY PROTEIN"/>
    <property type="match status" value="1"/>
</dbReference>
<evidence type="ECO:0000259" key="6">
    <source>
        <dbReference type="PROSITE" id="PS50045"/>
    </source>
</evidence>
<evidence type="ECO:0000313" key="7">
    <source>
        <dbReference type="EMBL" id="PJC93083.1"/>
    </source>
</evidence>
<proteinExistence type="predicted"/>
<reference evidence="7 8" key="1">
    <citation type="submission" date="2017-11" db="EMBL/GenBank/DDBJ databases">
        <title>Draft genome sequence of environmental isolate Aeromonas lusitania sp. nov. MDC 2473.</title>
        <authorList>
            <person name="Colston S.M."/>
            <person name="Navarro A."/>
            <person name="Martinez-Murcia A.J."/>
            <person name="Graf J."/>
        </authorList>
    </citation>
    <scope>NUCLEOTIDE SEQUENCE [LARGE SCALE GENOMIC DNA]</scope>
    <source>
        <strain evidence="7 8">MDC 2473</strain>
    </source>
</reference>
<dbReference type="Pfam" id="PF00989">
    <property type="entry name" value="PAS"/>
    <property type="match status" value="1"/>
</dbReference>
<dbReference type="Gene3D" id="1.10.10.60">
    <property type="entry name" value="Homeodomain-like"/>
    <property type="match status" value="1"/>
</dbReference>
<dbReference type="GO" id="GO:0016301">
    <property type="term" value="F:kinase activity"/>
    <property type="evidence" value="ECO:0007669"/>
    <property type="project" value="UniProtKB-KW"/>
</dbReference>
<dbReference type="InterPro" id="IPR002197">
    <property type="entry name" value="HTH_Fis"/>
</dbReference>
<dbReference type="GO" id="GO:0043565">
    <property type="term" value="F:sequence-specific DNA binding"/>
    <property type="evidence" value="ECO:0007669"/>
    <property type="project" value="InterPro"/>
</dbReference>
<dbReference type="Pfam" id="PF02954">
    <property type="entry name" value="HTH_8"/>
    <property type="match status" value="1"/>
</dbReference>
<feature type="domain" description="Sigma-54 factor interaction" evidence="6">
    <location>
        <begin position="343"/>
        <end position="564"/>
    </location>
</feature>
<dbReference type="PROSITE" id="PS50045">
    <property type="entry name" value="SIGMA54_INTERACT_4"/>
    <property type="match status" value="1"/>
</dbReference>
<dbReference type="NCBIfam" id="NF008485">
    <property type="entry name" value="PRK11388.1"/>
    <property type="match status" value="1"/>
</dbReference>
<accession>A0A2M8H953</accession>
<sequence>MVKCRADPLLDIPLTLPSDSQPHPPWPDYLQASWLRCAHQTSPHLWHPPHSAKGQTLHSLRQRKRDLLTTGEMALEDLYEYMEGRPCALLLTDESGCLLARAGQGETLAELEALGFGPGAFFSEGRIGTNAVNLAVLEGIPLTVSGPQHFNQALHPWHCCASPVYNSNGRQVAIVALVCKVEAATAGDLALTVSAGRELAHLLQMETLMQESQRHLSELYALLDGMDDGVLAWDPQGKLRYLNALAAQRLRLDPALCLGQPLEQQLLLPQRLRLAIEGQMPLSHVEVTLERIGEQAGEFINALMSLKPLPGPDGVSFIALLHPLDRLRAIHQLRQAAPEIETLVGESSAMRKLLRHARQAAQSQGPILLRGEEEVGKAQLAEAIHFGSERAAGPLITLNCQALPSDRMALELMGSDEAGQERAGKFELAHGGTLVLEQIEYLPAPMQAALLHLLKTGRIQRFDSARILPLRVRIIATTSAALEQRVQEGQFGRQLLYALQACELWVPSLRERTADLPALISQQLAAQGRDPVRQFNRAALDCLLAYPWPGNLGELRSAIEHALLHGGDEPIPPQALPAAIRHGYQRLDDEVVGQPPLTLAQLEHQAIVRCAHACKGQVSLMARQLGIGRTTLWRRLKIIGIDPVDYHD</sequence>
<dbReference type="Proteomes" id="UP000232060">
    <property type="component" value="Unassembled WGS sequence"/>
</dbReference>
<dbReference type="InterPro" id="IPR035965">
    <property type="entry name" value="PAS-like_dom_sf"/>
</dbReference>
<evidence type="ECO:0000256" key="5">
    <source>
        <dbReference type="ARBA" id="ARBA00023163"/>
    </source>
</evidence>
<protein>
    <submittedName>
        <fullName evidence="7">PTS-dependent dihydroxyacetone kinase operon transcriptional regulator DhaR</fullName>
    </submittedName>
</protein>
<dbReference type="Gene3D" id="1.10.8.60">
    <property type="match status" value="1"/>
</dbReference>
<comment type="caution">
    <text evidence="7">The sequence shown here is derived from an EMBL/GenBank/DDBJ whole genome shotgun (WGS) entry which is preliminary data.</text>
</comment>
<dbReference type="InterPro" id="IPR029016">
    <property type="entry name" value="GAF-like_dom_sf"/>
</dbReference>
<organism evidence="7 8">
    <name type="scientific">Aeromonas lusitana</name>
    <dbReference type="NCBI Taxonomy" id="931529"/>
    <lineage>
        <taxon>Bacteria</taxon>
        <taxon>Pseudomonadati</taxon>
        <taxon>Pseudomonadota</taxon>
        <taxon>Gammaproteobacteria</taxon>
        <taxon>Aeromonadales</taxon>
        <taxon>Aeromonadaceae</taxon>
        <taxon>Aeromonas</taxon>
    </lineage>
</organism>
<dbReference type="Pfam" id="PF01590">
    <property type="entry name" value="GAF"/>
    <property type="match status" value="1"/>
</dbReference>
<dbReference type="SUPFAM" id="SSF52540">
    <property type="entry name" value="P-loop containing nucleoside triphosphate hydrolases"/>
    <property type="match status" value="1"/>
</dbReference>
<keyword evidence="1" id="KW-0547">Nucleotide-binding</keyword>
<evidence type="ECO:0000256" key="3">
    <source>
        <dbReference type="ARBA" id="ARBA00023015"/>
    </source>
</evidence>
<dbReference type="SUPFAM" id="SSF46689">
    <property type="entry name" value="Homeodomain-like"/>
    <property type="match status" value="1"/>
</dbReference>
<dbReference type="Pfam" id="PF25601">
    <property type="entry name" value="AAA_lid_14"/>
    <property type="match status" value="1"/>
</dbReference>
<dbReference type="PANTHER" id="PTHR32071:SF117">
    <property type="entry name" value="PTS-DEPENDENT DIHYDROXYACETONE KINASE OPERON REGULATORY PROTEIN-RELATED"/>
    <property type="match status" value="1"/>
</dbReference>
<name>A0A2M8H953_9GAMM</name>
<dbReference type="InterPro" id="IPR009057">
    <property type="entry name" value="Homeodomain-like_sf"/>
</dbReference>
<dbReference type="Gene3D" id="3.30.450.20">
    <property type="entry name" value="PAS domain"/>
    <property type="match status" value="1"/>
</dbReference>
<dbReference type="InterPro" id="IPR002078">
    <property type="entry name" value="Sigma_54_int"/>
</dbReference>
<evidence type="ECO:0000256" key="1">
    <source>
        <dbReference type="ARBA" id="ARBA00022741"/>
    </source>
</evidence>
<dbReference type="Gene3D" id="3.40.50.300">
    <property type="entry name" value="P-loop containing nucleotide triphosphate hydrolases"/>
    <property type="match status" value="1"/>
</dbReference>
<evidence type="ECO:0000256" key="4">
    <source>
        <dbReference type="ARBA" id="ARBA00023125"/>
    </source>
</evidence>
<keyword evidence="7" id="KW-0418">Kinase</keyword>
<dbReference type="InterPro" id="IPR013767">
    <property type="entry name" value="PAS_fold"/>
</dbReference>
<dbReference type="EMBL" id="PGCP01000016">
    <property type="protein sequence ID" value="PJC93083.1"/>
    <property type="molecule type" value="Genomic_DNA"/>
</dbReference>
<keyword evidence="3" id="KW-0805">Transcription regulation</keyword>
<evidence type="ECO:0000313" key="8">
    <source>
        <dbReference type="Proteomes" id="UP000232060"/>
    </source>
</evidence>
<evidence type="ECO:0000256" key="2">
    <source>
        <dbReference type="ARBA" id="ARBA00022840"/>
    </source>
</evidence>
<dbReference type="Gene3D" id="3.30.450.40">
    <property type="match status" value="1"/>
</dbReference>
<dbReference type="InterPro" id="IPR003018">
    <property type="entry name" value="GAF"/>
</dbReference>
<dbReference type="InterPro" id="IPR000014">
    <property type="entry name" value="PAS"/>
</dbReference>